<feature type="compositionally biased region" description="Basic and acidic residues" evidence="1">
    <location>
        <begin position="178"/>
        <end position="195"/>
    </location>
</feature>
<evidence type="ECO:0000256" key="3">
    <source>
        <dbReference type="SAM" id="SignalP"/>
    </source>
</evidence>
<feature type="transmembrane region" description="Helical" evidence="2">
    <location>
        <begin position="215"/>
        <end position="234"/>
    </location>
</feature>
<dbReference type="AlphaFoldDB" id="A0A7W8ADN0"/>
<keyword evidence="5" id="KW-1185">Reference proteome</keyword>
<name>A0A7W8ADN0_9ACTN</name>
<proteinExistence type="predicted"/>
<keyword evidence="2" id="KW-0812">Transmembrane</keyword>
<evidence type="ECO:0000313" key="5">
    <source>
        <dbReference type="Proteomes" id="UP000568380"/>
    </source>
</evidence>
<reference evidence="4 5" key="1">
    <citation type="submission" date="2020-08" db="EMBL/GenBank/DDBJ databases">
        <title>Genomic Encyclopedia of Type Strains, Phase IV (KMG-IV): sequencing the most valuable type-strain genomes for metagenomic binning, comparative biology and taxonomic classification.</title>
        <authorList>
            <person name="Goeker M."/>
        </authorList>
    </citation>
    <scope>NUCLEOTIDE SEQUENCE [LARGE SCALE GENOMIC DNA]</scope>
    <source>
        <strain evidence="4 5">DSM 45385</strain>
    </source>
</reference>
<feature type="compositionally biased region" description="Gly residues" evidence="1">
    <location>
        <begin position="201"/>
        <end position="210"/>
    </location>
</feature>
<evidence type="ECO:0000256" key="2">
    <source>
        <dbReference type="SAM" id="Phobius"/>
    </source>
</evidence>
<dbReference type="EMBL" id="JACHIN010000021">
    <property type="protein sequence ID" value="MBB5084165.1"/>
    <property type="molecule type" value="Genomic_DNA"/>
</dbReference>
<keyword evidence="2" id="KW-1133">Transmembrane helix</keyword>
<organism evidence="4 5">
    <name type="scientific">Nonomuraea endophytica</name>
    <dbReference type="NCBI Taxonomy" id="714136"/>
    <lineage>
        <taxon>Bacteria</taxon>
        <taxon>Bacillati</taxon>
        <taxon>Actinomycetota</taxon>
        <taxon>Actinomycetes</taxon>
        <taxon>Streptosporangiales</taxon>
        <taxon>Streptosporangiaceae</taxon>
        <taxon>Nonomuraea</taxon>
    </lineage>
</organism>
<evidence type="ECO:0000256" key="1">
    <source>
        <dbReference type="SAM" id="MobiDB-lite"/>
    </source>
</evidence>
<feature type="signal peptide" evidence="3">
    <location>
        <begin position="1"/>
        <end position="22"/>
    </location>
</feature>
<feature type="chain" id="PRO_5039477136" description="Peptidase" evidence="3">
    <location>
        <begin position="23"/>
        <end position="237"/>
    </location>
</feature>
<keyword evidence="2" id="KW-0472">Membrane</keyword>
<dbReference type="Proteomes" id="UP000568380">
    <property type="component" value="Unassembled WGS sequence"/>
</dbReference>
<sequence length="237" mass="24234">MRVHLLVPAVALLAVSSGFPMSGESAGVVTYTCTTTSTGQTQEIRVNVELTVPPTAKVDEQMTIGWRGSYVGGGELIAPVPRLKLYVYAGISKIDRLTSATGVATLPAIAAGVPLPLPESVVELKTTPKQPGSGSVHPASFNFGTSPSARAIECEVKDRGTGSDYPLTVEGTAPVDAETERPDDARTDEPVDEVKTPVGGADTGGGGEAGPDGRIVVLAGLVVLAGVGMGVRVGSRR</sequence>
<gene>
    <name evidence="4" type="ORF">HNR40_009673</name>
</gene>
<accession>A0A7W8ADN0</accession>
<evidence type="ECO:0000313" key="4">
    <source>
        <dbReference type="EMBL" id="MBB5084165.1"/>
    </source>
</evidence>
<keyword evidence="3" id="KW-0732">Signal</keyword>
<dbReference type="RefSeq" id="WP_184973860.1">
    <property type="nucleotide sequence ID" value="NZ_JACHIN010000021.1"/>
</dbReference>
<evidence type="ECO:0008006" key="6">
    <source>
        <dbReference type="Google" id="ProtNLM"/>
    </source>
</evidence>
<feature type="region of interest" description="Disordered" evidence="1">
    <location>
        <begin position="159"/>
        <end position="210"/>
    </location>
</feature>
<comment type="caution">
    <text evidence="4">The sequence shown here is derived from an EMBL/GenBank/DDBJ whole genome shotgun (WGS) entry which is preliminary data.</text>
</comment>
<protein>
    <recommendedName>
        <fullName evidence="6">Peptidase</fullName>
    </recommendedName>
</protein>